<keyword evidence="6" id="KW-0443">Lipid metabolism</keyword>
<keyword evidence="4 7" id="KW-0732">Signal</keyword>
<dbReference type="GO" id="GO:0016020">
    <property type="term" value="C:membrane"/>
    <property type="evidence" value="ECO:0007669"/>
    <property type="project" value="GOC"/>
</dbReference>
<name>A0A183BR57_GLOPA</name>
<feature type="domain" description="Glycosyl hydrolase family 30 TIM-barrel" evidence="8">
    <location>
        <begin position="110"/>
        <end position="337"/>
    </location>
</feature>
<dbReference type="Gene3D" id="3.20.20.80">
    <property type="entry name" value="Glycosidases"/>
    <property type="match status" value="2"/>
</dbReference>
<reference evidence="10" key="3">
    <citation type="submission" date="2016-06" db="UniProtKB">
        <authorList>
            <consortium name="WormBaseParasite"/>
        </authorList>
    </citation>
    <scope>IDENTIFICATION</scope>
</reference>
<dbReference type="PANTHER" id="PTHR11069:SF23">
    <property type="entry name" value="LYSOSOMAL ACID GLUCOSYLCERAMIDASE"/>
    <property type="match status" value="1"/>
</dbReference>
<reference evidence="9" key="2">
    <citation type="submission" date="2014-05" db="EMBL/GenBank/DDBJ databases">
        <title>The genome and life-stage specific transcriptomes of Globodera pallida elucidate key aspects of plant parasitism by a cyst nematode.</title>
        <authorList>
            <person name="Cotton J.A."/>
            <person name="Lilley C.J."/>
            <person name="Jones L.M."/>
            <person name="Kikuchi T."/>
            <person name="Reid A.J."/>
            <person name="Thorpe P."/>
            <person name="Tsai I.J."/>
            <person name="Beasley H."/>
            <person name="Blok V."/>
            <person name="Cock P.J.A."/>
            <person name="Van den Akker S.E."/>
            <person name="Holroyd N."/>
            <person name="Hunt M."/>
            <person name="Mantelin S."/>
            <person name="Naghra H."/>
            <person name="Pain A."/>
            <person name="Palomares-Rius J.E."/>
            <person name="Zarowiecki M."/>
            <person name="Berriman M."/>
            <person name="Jones J.T."/>
            <person name="Urwin P.E."/>
        </authorList>
    </citation>
    <scope>NUCLEOTIDE SEQUENCE [LARGE SCALE GENOMIC DNA]</scope>
    <source>
        <strain evidence="9">Lindley</strain>
    </source>
</reference>
<feature type="domain" description="Glycosyl hydrolase family 30 TIM-barrel" evidence="8">
    <location>
        <begin position="338"/>
        <end position="509"/>
    </location>
</feature>
<sequence length="540" mass="60922">MKICKLFLSLFFVGTQFVQVLCVAEEAGKPCRKRNLGHDSFVCVCSAEYCDSPDPPGDVSGHKMVYYVSDKLAHRLAKFENAENDDANRQNANNEFEVRVDASQKRQTIFGFGGAFTDAAGVNLNALSGRTRDALLKAYFDQKIGIGYTVGRVPIASCDFSTREYSYLDTPDDFNMTTFALANEDFEEKIPYILKAGQLVGKDRLRMFASPWSPPGWMKTNEQMSKDGQLKGTVDGPYYLLYAQYLKRFFEEYAKQNNIFDAIHALNCSWQSLWLPSKIQRDFASQILAPMLKTSAQTEQLKIIAHDDQRDILLESAEKLFSDQNGLNAIDGLGVHCKIQRDFASQILAPMLKTSAQTEQLKIIAHDDQRDILLESAEKLFSDQNGLNAIDGLGVHWYKHSSFAALTLTHNLYPDKFLLATEACHGDSPWEHRPLLGDWLRGWAYGHDILNNLRNWVVGWTDWNLCLDLKGGPNWVGNLVDAPIIVNATSDEFYKQPMFYFLAHFSRFVPPNSVVLSTSLFTSNGTQLEDNPIENVYSNS</sequence>
<evidence type="ECO:0000256" key="5">
    <source>
        <dbReference type="ARBA" id="ARBA00022801"/>
    </source>
</evidence>
<dbReference type="InterPro" id="IPR001139">
    <property type="entry name" value="Glyco_hydro_30"/>
</dbReference>
<dbReference type="SUPFAM" id="SSF51011">
    <property type="entry name" value="Glycosyl hydrolase domain"/>
    <property type="match status" value="1"/>
</dbReference>
<evidence type="ECO:0000256" key="7">
    <source>
        <dbReference type="SAM" id="SignalP"/>
    </source>
</evidence>
<dbReference type="AlphaFoldDB" id="A0A183BR57"/>
<dbReference type="InterPro" id="IPR017853">
    <property type="entry name" value="GH"/>
</dbReference>
<evidence type="ECO:0000256" key="4">
    <source>
        <dbReference type="ARBA" id="ARBA00022729"/>
    </source>
</evidence>
<dbReference type="InterPro" id="IPR033453">
    <property type="entry name" value="Glyco_hydro_30_TIM-barrel"/>
</dbReference>
<comment type="similarity">
    <text evidence="2 6">Belongs to the glycosyl hydrolase 30 family.</text>
</comment>
<evidence type="ECO:0000256" key="2">
    <source>
        <dbReference type="ARBA" id="ARBA00005382"/>
    </source>
</evidence>
<accession>A0A183BR57</accession>
<dbReference type="PRINTS" id="PR00843">
    <property type="entry name" value="GLHYDRLASE30"/>
</dbReference>
<dbReference type="WBParaSite" id="GPLIN_000309300">
    <property type="protein sequence ID" value="GPLIN_000309300"/>
    <property type="gene ID" value="GPLIN_000309300"/>
</dbReference>
<evidence type="ECO:0000313" key="10">
    <source>
        <dbReference type="WBParaSite" id="GPLIN_000309300"/>
    </source>
</evidence>
<evidence type="ECO:0000259" key="8">
    <source>
        <dbReference type="Pfam" id="PF02055"/>
    </source>
</evidence>
<evidence type="ECO:0000313" key="9">
    <source>
        <dbReference type="Proteomes" id="UP000050741"/>
    </source>
</evidence>
<comment type="catalytic activity">
    <reaction evidence="1">
        <text>a beta-D-glucosyl-(1&lt;-&gt;1')-N-acylsphing-4-enine + H2O = an N-acylsphing-4-enine + D-glucose</text>
        <dbReference type="Rhea" id="RHEA:13269"/>
        <dbReference type="ChEBI" id="CHEBI:4167"/>
        <dbReference type="ChEBI" id="CHEBI:15377"/>
        <dbReference type="ChEBI" id="CHEBI:22801"/>
        <dbReference type="ChEBI" id="CHEBI:52639"/>
        <dbReference type="EC" id="3.2.1.45"/>
    </reaction>
    <physiologicalReaction direction="left-to-right" evidence="1">
        <dbReference type="Rhea" id="RHEA:13270"/>
    </physiologicalReaction>
</comment>
<dbReference type="PANTHER" id="PTHR11069">
    <property type="entry name" value="GLUCOSYLCERAMIDASE"/>
    <property type="match status" value="1"/>
</dbReference>
<dbReference type="Pfam" id="PF02055">
    <property type="entry name" value="Glyco_hydro_30"/>
    <property type="match status" value="2"/>
</dbReference>
<evidence type="ECO:0000256" key="6">
    <source>
        <dbReference type="RuleBase" id="RU361188"/>
    </source>
</evidence>
<evidence type="ECO:0000256" key="3">
    <source>
        <dbReference type="ARBA" id="ARBA00012658"/>
    </source>
</evidence>
<keyword evidence="6" id="KW-0746">Sphingolipid metabolism</keyword>
<dbReference type="Proteomes" id="UP000050741">
    <property type="component" value="Unassembled WGS sequence"/>
</dbReference>
<dbReference type="GO" id="GO:0006680">
    <property type="term" value="P:glucosylceramide catabolic process"/>
    <property type="evidence" value="ECO:0007669"/>
    <property type="project" value="TreeGrafter"/>
</dbReference>
<dbReference type="EC" id="3.2.1.45" evidence="3 6"/>
<keyword evidence="6" id="KW-0326">Glycosidase</keyword>
<dbReference type="SUPFAM" id="SSF51445">
    <property type="entry name" value="(Trans)glycosidases"/>
    <property type="match status" value="2"/>
</dbReference>
<organism evidence="9 10">
    <name type="scientific">Globodera pallida</name>
    <name type="common">Potato cyst nematode worm</name>
    <name type="synonym">Heterodera pallida</name>
    <dbReference type="NCBI Taxonomy" id="36090"/>
    <lineage>
        <taxon>Eukaryota</taxon>
        <taxon>Metazoa</taxon>
        <taxon>Ecdysozoa</taxon>
        <taxon>Nematoda</taxon>
        <taxon>Chromadorea</taxon>
        <taxon>Rhabditida</taxon>
        <taxon>Tylenchina</taxon>
        <taxon>Tylenchomorpha</taxon>
        <taxon>Tylenchoidea</taxon>
        <taxon>Heteroderidae</taxon>
        <taxon>Heteroderinae</taxon>
        <taxon>Globodera</taxon>
    </lineage>
</organism>
<reference evidence="9" key="1">
    <citation type="submission" date="2013-12" db="EMBL/GenBank/DDBJ databases">
        <authorList>
            <person name="Aslett M."/>
        </authorList>
    </citation>
    <scope>NUCLEOTIDE SEQUENCE [LARGE SCALE GENOMIC DNA]</scope>
    <source>
        <strain evidence="9">Lindley</strain>
    </source>
</reference>
<feature type="signal peptide" evidence="7">
    <location>
        <begin position="1"/>
        <end position="22"/>
    </location>
</feature>
<feature type="chain" id="PRO_5008146534" description="Glucosylceramidase" evidence="7">
    <location>
        <begin position="23"/>
        <end position="540"/>
    </location>
</feature>
<protein>
    <recommendedName>
        <fullName evidence="3 6">Glucosylceramidase</fullName>
        <ecNumber evidence="3 6">3.2.1.45</ecNumber>
    </recommendedName>
</protein>
<evidence type="ECO:0000256" key="1">
    <source>
        <dbReference type="ARBA" id="ARBA00001013"/>
    </source>
</evidence>
<proteinExistence type="inferred from homology"/>
<dbReference type="GO" id="GO:0004348">
    <property type="term" value="F:glucosylceramidase activity"/>
    <property type="evidence" value="ECO:0007669"/>
    <property type="project" value="UniProtKB-EC"/>
</dbReference>
<keyword evidence="5 6" id="KW-0378">Hydrolase</keyword>
<keyword evidence="9" id="KW-1185">Reference proteome</keyword>